<dbReference type="EMBL" id="CP031761">
    <property type="protein sequence ID" value="AXR01200.1"/>
    <property type="molecule type" value="Genomic_DNA"/>
</dbReference>
<evidence type="ECO:0000313" key="1">
    <source>
        <dbReference type="EMBL" id="AXR01200.1"/>
    </source>
</evidence>
<protein>
    <submittedName>
        <fullName evidence="1">Acyl carrier protein</fullName>
    </submittedName>
</protein>
<name>A0AAD0RF10_PSEO7</name>
<dbReference type="Gene3D" id="1.10.1200.10">
    <property type="entry name" value="ACP-like"/>
    <property type="match status" value="1"/>
</dbReference>
<evidence type="ECO:0000313" key="2">
    <source>
        <dbReference type="Proteomes" id="UP000258102"/>
    </source>
</evidence>
<dbReference type="SUPFAM" id="SSF47336">
    <property type="entry name" value="ACP-like"/>
    <property type="match status" value="1"/>
</dbReference>
<dbReference type="InterPro" id="IPR036736">
    <property type="entry name" value="ACP-like_sf"/>
</dbReference>
<dbReference type="Proteomes" id="UP000258102">
    <property type="component" value="Chromosome 1"/>
</dbReference>
<dbReference type="KEGG" id="ppis:B1L02_14450"/>
<proteinExistence type="predicted"/>
<dbReference type="AlphaFoldDB" id="A0AAD0RF10"/>
<organism evidence="1 2">
    <name type="scientific">Pseudoalteromonas piscicida</name>
    <dbReference type="NCBI Taxonomy" id="43662"/>
    <lineage>
        <taxon>Bacteria</taxon>
        <taxon>Pseudomonadati</taxon>
        <taxon>Pseudomonadota</taxon>
        <taxon>Gammaproteobacteria</taxon>
        <taxon>Alteromonadales</taxon>
        <taxon>Pseudoalteromonadaceae</taxon>
        <taxon>Pseudoalteromonas</taxon>
    </lineage>
</organism>
<dbReference type="RefSeq" id="WP_088531580.1">
    <property type="nucleotide sequence ID" value="NZ_CP031761.1"/>
</dbReference>
<sequence length="72" mass="8306">MDKQKFLEELTEVLELEEVIGEDVILESLEEWDSMAHLGVISLFDMEFSKSITNTDLKAVKTVQELYELAIK</sequence>
<gene>
    <name evidence="1" type="ORF">D0511_03275</name>
</gene>
<reference evidence="1 2" key="1">
    <citation type="submission" date="2018-08" db="EMBL/GenBank/DDBJ databases">
        <title>Whole Genome Sequences of Two Pseudoalteromonas piscicida Strains, DE1-A and DE2-A, which Exhibit Strong Antibacterial Activity against Vibrio vulnificus.</title>
        <authorList>
            <person name="Richards G.P."/>
            <person name="Needleman D.S."/>
            <person name="Watson M.A."/>
            <person name="Polson S.W."/>
        </authorList>
    </citation>
    <scope>NUCLEOTIDE SEQUENCE [LARGE SCALE GENOMIC DNA]</scope>
    <source>
        <strain evidence="1 2">DE2-A</strain>
    </source>
</reference>
<accession>A0AAD0RF10</accession>